<gene>
    <name evidence="2" type="ORF">FBQ73_04365</name>
</gene>
<dbReference type="GeneID" id="95776325"/>
<dbReference type="Proteomes" id="UP000305131">
    <property type="component" value="Unassembled WGS sequence"/>
</dbReference>
<feature type="domain" description="Glycosyl transferase family 25" evidence="1">
    <location>
        <begin position="3"/>
        <end position="166"/>
    </location>
</feature>
<dbReference type="CDD" id="cd06532">
    <property type="entry name" value="Glyco_transf_25"/>
    <property type="match status" value="1"/>
</dbReference>
<dbReference type="GO" id="GO:0016740">
    <property type="term" value="F:transferase activity"/>
    <property type="evidence" value="ECO:0007669"/>
    <property type="project" value="UniProtKB-KW"/>
</dbReference>
<dbReference type="AlphaFoldDB" id="A0A6C1KIW3"/>
<protein>
    <submittedName>
        <fullName evidence="2">Glycosyltransferase family 25 protein</fullName>
    </submittedName>
</protein>
<proteinExistence type="predicted"/>
<organism evidence="2 3">
    <name type="scientific">Xanthobacter autotrophicus</name>
    <dbReference type="NCBI Taxonomy" id="280"/>
    <lineage>
        <taxon>Bacteria</taxon>
        <taxon>Pseudomonadati</taxon>
        <taxon>Pseudomonadota</taxon>
        <taxon>Alphaproteobacteria</taxon>
        <taxon>Hyphomicrobiales</taxon>
        <taxon>Xanthobacteraceae</taxon>
        <taxon>Xanthobacter</taxon>
    </lineage>
</organism>
<dbReference type="EMBL" id="VAUP01000012">
    <property type="protein sequence ID" value="TLX44232.1"/>
    <property type="molecule type" value="Genomic_DNA"/>
</dbReference>
<reference evidence="2 3" key="1">
    <citation type="submission" date="2019-05" db="EMBL/GenBank/DDBJ databases">
        <authorList>
            <person name="Zhou X."/>
        </authorList>
    </citation>
    <scope>NUCLEOTIDE SEQUENCE [LARGE SCALE GENOMIC DNA]</scope>
    <source>
        <strain evidence="2 3">DSM 432</strain>
    </source>
</reference>
<dbReference type="RefSeq" id="WP_138398297.1">
    <property type="nucleotide sequence ID" value="NZ_JBAFVI010000018.1"/>
</dbReference>
<evidence type="ECO:0000313" key="2">
    <source>
        <dbReference type="EMBL" id="TLX44232.1"/>
    </source>
</evidence>
<keyword evidence="2" id="KW-0808">Transferase</keyword>
<evidence type="ECO:0000313" key="3">
    <source>
        <dbReference type="Proteomes" id="UP000305131"/>
    </source>
</evidence>
<accession>A0A6C1KIW3</accession>
<dbReference type="InterPro" id="IPR002654">
    <property type="entry name" value="Glyco_trans_25"/>
</dbReference>
<sequence>MLVLLINLARRPDRLAFVRNQLDALEIAFERIDAIDGKAVNVGPGTDLISPVERACALSHRAAWTRFLETDESHCLILEDDVLISPQARWFIEDPPGFPKGAEILRLETRLQLSLLGSGRRCGPPGFKVHPLFSRHHGCAAYIITRAFAERALRDLTVFVEPVDEVLFEVKSPNYYPNVSYQVRPGVCLQAELYEPAQSAAVSRSDLEMDRRVRFPRHEPGPRIKVQRSFLKKCLREVARWWRRSKAKVEFLYARFIVRRAWRDVPFAGGILPVAAATLSVSGSEQALQPEVQALRLLATDG</sequence>
<evidence type="ECO:0000259" key="1">
    <source>
        <dbReference type="Pfam" id="PF01755"/>
    </source>
</evidence>
<comment type="caution">
    <text evidence="2">The sequence shown here is derived from an EMBL/GenBank/DDBJ whole genome shotgun (WGS) entry which is preliminary data.</text>
</comment>
<dbReference type="OrthoDB" id="259382at2"/>
<dbReference type="Pfam" id="PF01755">
    <property type="entry name" value="Glyco_transf_25"/>
    <property type="match status" value="1"/>
</dbReference>
<name>A0A6C1KIW3_XANAU</name>